<proteinExistence type="predicted"/>
<keyword evidence="2" id="KW-1185">Reference proteome</keyword>
<evidence type="ECO:0000313" key="1">
    <source>
        <dbReference type="EMBL" id="KAJ9118258.1"/>
    </source>
</evidence>
<comment type="caution">
    <text evidence="1">The sequence shown here is derived from an EMBL/GenBank/DDBJ whole genome shotgun (WGS) entry which is preliminary data.</text>
</comment>
<gene>
    <name evidence="1" type="ORF">QFC22_004169</name>
</gene>
<name>A0ACC2X3A8_9TREE</name>
<accession>A0ACC2X3A8</accession>
<evidence type="ECO:0000313" key="2">
    <source>
        <dbReference type="Proteomes" id="UP001243375"/>
    </source>
</evidence>
<organism evidence="1 2">
    <name type="scientific">Naganishia vaughanmartiniae</name>
    <dbReference type="NCBI Taxonomy" id="1424756"/>
    <lineage>
        <taxon>Eukaryota</taxon>
        <taxon>Fungi</taxon>
        <taxon>Dikarya</taxon>
        <taxon>Basidiomycota</taxon>
        <taxon>Agaricomycotina</taxon>
        <taxon>Tremellomycetes</taxon>
        <taxon>Filobasidiales</taxon>
        <taxon>Filobasidiaceae</taxon>
        <taxon>Naganishia</taxon>
    </lineage>
</organism>
<protein>
    <submittedName>
        <fullName evidence="1">Uncharacterized protein</fullName>
    </submittedName>
</protein>
<dbReference type="EMBL" id="JASBWU010000011">
    <property type="protein sequence ID" value="KAJ9118258.1"/>
    <property type="molecule type" value="Genomic_DNA"/>
</dbReference>
<dbReference type="Proteomes" id="UP001243375">
    <property type="component" value="Unassembled WGS sequence"/>
</dbReference>
<reference evidence="1" key="1">
    <citation type="submission" date="2023-04" db="EMBL/GenBank/DDBJ databases">
        <title>Draft Genome sequencing of Naganishia species isolated from polar environments using Oxford Nanopore Technology.</title>
        <authorList>
            <person name="Leo P."/>
            <person name="Venkateswaran K."/>
        </authorList>
    </citation>
    <scope>NUCLEOTIDE SEQUENCE</scope>
    <source>
        <strain evidence="1">MNA-CCFEE 5425</strain>
    </source>
</reference>
<sequence length="191" mass="21538">MEPSRKLSFTDLVSSTVQTSCIPKSAAKGAHRKLYYACRNCQFETEANADPESNEYMVYRNELLSVVTEKAGVTDDVEMDPTLPRSNMECPNCHGTAAVYFQDQSKRRVTNMRLFYKCMQCLNVYKDPNAEEGLQKEAQRRQRDERVRHAANATGAKPAEKPKQPKKDADGGSTAMMNHIVVKDDNSDGEY</sequence>